<reference evidence="2" key="1">
    <citation type="submission" date="2019-07" db="EMBL/GenBank/DDBJ databases">
        <title>Annotation for the trematode Paragonimus miyazaki's.</title>
        <authorList>
            <person name="Choi Y.-J."/>
        </authorList>
    </citation>
    <scope>NUCLEOTIDE SEQUENCE</scope>
    <source>
        <strain evidence="2">Japan</strain>
    </source>
</reference>
<dbReference type="Proteomes" id="UP000822476">
    <property type="component" value="Unassembled WGS sequence"/>
</dbReference>
<evidence type="ECO:0000313" key="3">
    <source>
        <dbReference type="Proteomes" id="UP000822476"/>
    </source>
</evidence>
<name>A0A8S9YMP6_9TREM</name>
<protein>
    <submittedName>
        <fullName evidence="2">Uncharacterized protein</fullName>
    </submittedName>
</protein>
<evidence type="ECO:0000313" key="2">
    <source>
        <dbReference type="EMBL" id="KAF7256064.1"/>
    </source>
</evidence>
<feature type="non-terminal residue" evidence="2">
    <location>
        <position position="1"/>
    </location>
</feature>
<keyword evidence="3" id="KW-1185">Reference proteome</keyword>
<comment type="caution">
    <text evidence="2">The sequence shown here is derived from an EMBL/GenBank/DDBJ whole genome shotgun (WGS) entry which is preliminary data.</text>
</comment>
<accession>A0A8S9YMP6</accession>
<feature type="region of interest" description="Disordered" evidence="1">
    <location>
        <begin position="1"/>
        <end position="21"/>
    </location>
</feature>
<evidence type="ECO:0000256" key="1">
    <source>
        <dbReference type="SAM" id="MobiDB-lite"/>
    </source>
</evidence>
<proteinExistence type="predicted"/>
<sequence length="109" mass="12125">FFTQRDSFSQSSSEALTHSTQSPNRLVYVIRVTTISTLSRPDAFREITITVNVGMYSIMIAVTSWTKTDLRTCGLTASVQRAEKDDQPQLRSAVGGLEVASQWWFTSGT</sequence>
<dbReference type="EMBL" id="JTDE01003428">
    <property type="protein sequence ID" value="KAF7256064.1"/>
    <property type="molecule type" value="Genomic_DNA"/>
</dbReference>
<gene>
    <name evidence="2" type="ORF">EG68_06997</name>
</gene>
<organism evidence="2 3">
    <name type="scientific">Paragonimus skrjabini miyazakii</name>
    <dbReference type="NCBI Taxonomy" id="59628"/>
    <lineage>
        <taxon>Eukaryota</taxon>
        <taxon>Metazoa</taxon>
        <taxon>Spiralia</taxon>
        <taxon>Lophotrochozoa</taxon>
        <taxon>Platyhelminthes</taxon>
        <taxon>Trematoda</taxon>
        <taxon>Digenea</taxon>
        <taxon>Plagiorchiida</taxon>
        <taxon>Troglotremata</taxon>
        <taxon>Troglotrematidae</taxon>
        <taxon>Paragonimus</taxon>
    </lineage>
</organism>
<dbReference type="AlphaFoldDB" id="A0A8S9YMP6"/>